<dbReference type="GO" id="GO:0016887">
    <property type="term" value="F:ATP hydrolysis activity"/>
    <property type="evidence" value="ECO:0007669"/>
    <property type="project" value="InterPro"/>
</dbReference>
<name>A0A550JKB6_9BACT</name>
<accession>A0A550JKB6</accession>
<dbReference type="InterPro" id="IPR003439">
    <property type="entry name" value="ABC_transporter-like_ATP-bd"/>
</dbReference>
<dbReference type="EMBL" id="VJVV01000001">
    <property type="protein sequence ID" value="TRO83656.1"/>
    <property type="molecule type" value="Genomic_DNA"/>
</dbReference>
<evidence type="ECO:0000256" key="1">
    <source>
        <dbReference type="ARBA" id="ARBA00022448"/>
    </source>
</evidence>
<feature type="domain" description="ABC transporter" evidence="4">
    <location>
        <begin position="5"/>
        <end position="239"/>
    </location>
</feature>
<dbReference type="InterPro" id="IPR017871">
    <property type="entry name" value="ABC_transporter-like_CS"/>
</dbReference>
<dbReference type="OrthoDB" id="9805130at2"/>
<dbReference type="PANTHER" id="PTHR42939:SF1">
    <property type="entry name" value="ABC TRANSPORTER ATP-BINDING PROTEIN ALBC-RELATED"/>
    <property type="match status" value="1"/>
</dbReference>
<dbReference type="RefSeq" id="WP_092052217.1">
    <property type="nucleotide sequence ID" value="NZ_FOJJ01000001.1"/>
</dbReference>
<dbReference type="SUPFAM" id="SSF52540">
    <property type="entry name" value="P-loop containing nucleoside triphosphate hydrolases"/>
    <property type="match status" value="1"/>
</dbReference>
<dbReference type="PANTHER" id="PTHR42939">
    <property type="entry name" value="ABC TRANSPORTER ATP-BINDING PROTEIN ALBC-RELATED"/>
    <property type="match status" value="1"/>
</dbReference>
<evidence type="ECO:0000259" key="4">
    <source>
        <dbReference type="PROSITE" id="PS50893"/>
    </source>
</evidence>
<reference evidence="5 6" key="1">
    <citation type="submission" date="2019-07" db="EMBL/GenBank/DDBJ databases">
        <title>Insights of Desulfuromonas acetexigens electromicrobiology.</title>
        <authorList>
            <person name="Katuri K."/>
            <person name="Sapireddy V."/>
            <person name="Shaw D.R."/>
            <person name="Saikaly P."/>
        </authorList>
    </citation>
    <scope>NUCLEOTIDE SEQUENCE [LARGE SCALE GENOMIC DNA]</scope>
    <source>
        <strain evidence="5 6">2873</strain>
    </source>
</reference>
<dbReference type="GO" id="GO:0005524">
    <property type="term" value="F:ATP binding"/>
    <property type="evidence" value="ECO:0007669"/>
    <property type="project" value="UniProtKB-KW"/>
</dbReference>
<evidence type="ECO:0000256" key="3">
    <source>
        <dbReference type="ARBA" id="ARBA00022840"/>
    </source>
</evidence>
<dbReference type="SMART" id="SM00382">
    <property type="entry name" value="AAA"/>
    <property type="match status" value="1"/>
</dbReference>
<proteinExistence type="predicted"/>
<dbReference type="InterPro" id="IPR003593">
    <property type="entry name" value="AAA+_ATPase"/>
</dbReference>
<evidence type="ECO:0000313" key="5">
    <source>
        <dbReference type="EMBL" id="TRO83656.1"/>
    </source>
</evidence>
<keyword evidence="1" id="KW-0813">Transport</keyword>
<gene>
    <name evidence="5" type="ORF">FL622_00290</name>
</gene>
<organism evidence="5 6">
    <name type="scientific">Trichloromonas acetexigens</name>
    <dbReference type="NCBI Taxonomy" id="38815"/>
    <lineage>
        <taxon>Bacteria</taxon>
        <taxon>Pseudomonadati</taxon>
        <taxon>Thermodesulfobacteriota</taxon>
        <taxon>Desulfuromonadia</taxon>
        <taxon>Desulfuromonadales</taxon>
        <taxon>Trichloromonadaceae</taxon>
        <taxon>Trichloromonas</taxon>
    </lineage>
</organism>
<dbReference type="Pfam" id="PF00005">
    <property type="entry name" value="ABC_tran"/>
    <property type="match status" value="1"/>
</dbReference>
<comment type="caution">
    <text evidence="5">The sequence shown here is derived from an EMBL/GenBank/DDBJ whole genome shotgun (WGS) entry which is preliminary data.</text>
</comment>
<dbReference type="Proteomes" id="UP000317155">
    <property type="component" value="Unassembled WGS sequence"/>
</dbReference>
<evidence type="ECO:0000313" key="6">
    <source>
        <dbReference type="Proteomes" id="UP000317155"/>
    </source>
</evidence>
<dbReference type="PROSITE" id="PS50893">
    <property type="entry name" value="ABC_TRANSPORTER_2"/>
    <property type="match status" value="1"/>
</dbReference>
<dbReference type="PROSITE" id="PS00211">
    <property type="entry name" value="ABC_TRANSPORTER_1"/>
    <property type="match status" value="1"/>
</dbReference>
<dbReference type="InterPro" id="IPR027417">
    <property type="entry name" value="P-loop_NTPase"/>
</dbReference>
<dbReference type="AlphaFoldDB" id="A0A550JKB6"/>
<keyword evidence="2" id="KW-0547">Nucleotide-binding</keyword>
<sequence>MSEGVVFSEVWKTYERELGTVSQPALRGVSFSVRHGETLGLIGANGAGKSTCIRLLMDFIRPDRGSITLDGRSPAESALRHDIGYLPEIASFPSSLTILDMLRFVGATHRLPKATIAEQSERWLRTLDLWEARKRPIRTFSKGMQQRASFVLALVHDPSLLILDEPMSGLDPIGRASIGNLIHDLKGQGKTILFCTHILEDVDRLADRLLILHKGEKRFEGTSAELAATFNVPSIVEGFLKAIEVNAP</sequence>
<protein>
    <submittedName>
        <fullName evidence="5">ABC transporter ATP-binding protein</fullName>
    </submittedName>
</protein>
<keyword evidence="3 5" id="KW-0067">ATP-binding</keyword>
<dbReference type="InterPro" id="IPR051782">
    <property type="entry name" value="ABC_Transporter_VariousFunc"/>
</dbReference>
<evidence type="ECO:0000256" key="2">
    <source>
        <dbReference type="ARBA" id="ARBA00022741"/>
    </source>
</evidence>
<keyword evidence="6" id="KW-1185">Reference proteome</keyword>
<dbReference type="Gene3D" id="3.40.50.300">
    <property type="entry name" value="P-loop containing nucleotide triphosphate hydrolases"/>
    <property type="match status" value="1"/>
</dbReference>